<dbReference type="STRING" id="74545.EU96_1340"/>
<organism evidence="2 3">
    <name type="scientific">Prochlorococcus marinus str. MIT 9302</name>
    <dbReference type="NCBI Taxonomy" id="74545"/>
    <lineage>
        <taxon>Bacteria</taxon>
        <taxon>Bacillati</taxon>
        <taxon>Cyanobacteriota</taxon>
        <taxon>Cyanophyceae</taxon>
        <taxon>Synechococcales</taxon>
        <taxon>Prochlorococcaceae</taxon>
        <taxon>Prochlorococcus</taxon>
    </lineage>
</organism>
<dbReference type="Proteomes" id="UP000030445">
    <property type="component" value="Unassembled WGS sequence"/>
</dbReference>
<gene>
    <name evidence="2" type="ORF">EU96_1340</name>
</gene>
<feature type="chain" id="PRO_5001997106" description="Organic solvent tolerance-like N-terminal domain-containing protein" evidence="1">
    <location>
        <begin position="20"/>
        <end position="122"/>
    </location>
</feature>
<sequence length="122" mass="13613">MKSVLLASFLFLLAEFSFAEELTNYTITSDSQVNTLEGDLEAKGNVVIKSNSGNFEAYSDKLSFDKDDKSLKLIGNVYVKNLESEGISIEETSGDELTIFTDTGIFEFKSQNKNRVTTKIKF</sequence>
<proteinExistence type="predicted"/>
<accession>A0A0A2A9Z3</accession>
<dbReference type="AlphaFoldDB" id="A0A0A2A9Z3"/>
<dbReference type="EMBL" id="JNAM01000010">
    <property type="protein sequence ID" value="KGF97626.1"/>
    <property type="molecule type" value="Genomic_DNA"/>
</dbReference>
<keyword evidence="1" id="KW-0732">Signal</keyword>
<dbReference type="eggNOG" id="ENOG503226Y">
    <property type="taxonomic scope" value="Bacteria"/>
</dbReference>
<name>A0A0A2A9Z3_PROMR</name>
<evidence type="ECO:0000313" key="2">
    <source>
        <dbReference type="EMBL" id="KGF97626.1"/>
    </source>
</evidence>
<dbReference type="Gene3D" id="2.60.450.10">
    <property type="entry name" value="Lipopolysaccharide (LPS) transport protein A like domain"/>
    <property type="match status" value="1"/>
</dbReference>
<evidence type="ECO:0008006" key="4">
    <source>
        <dbReference type="Google" id="ProtNLM"/>
    </source>
</evidence>
<reference evidence="3" key="1">
    <citation type="journal article" date="2014" name="Sci. Data">
        <title>Genomes of diverse isolates of the marine cyanobacterium Prochlorococcus.</title>
        <authorList>
            <person name="Biller S."/>
            <person name="Berube P."/>
            <person name="Thompson J."/>
            <person name="Kelly L."/>
            <person name="Roggensack S."/>
            <person name="Awad L."/>
            <person name="Roache-Johnson K."/>
            <person name="Ding H."/>
            <person name="Giovannoni S.J."/>
            <person name="Moore L.R."/>
            <person name="Chisholm S.W."/>
        </authorList>
    </citation>
    <scope>NUCLEOTIDE SEQUENCE [LARGE SCALE GENOMIC DNA]</scope>
    <source>
        <strain evidence="3">MIT 9302</strain>
    </source>
</reference>
<evidence type="ECO:0000256" key="1">
    <source>
        <dbReference type="SAM" id="SignalP"/>
    </source>
</evidence>
<protein>
    <recommendedName>
        <fullName evidence="4">Organic solvent tolerance-like N-terminal domain-containing protein</fullName>
    </recommendedName>
</protein>
<dbReference type="RefSeq" id="WP_025935788.1">
    <property type="nucleotide sequence ID" value="NZ_CP138951.1"/>
</dbReference>
<evidence type="ECO:0000313" key="3">
    <source>
        <dbReference type="Proteomes" id="UP000030445"/>
    </source>
</evidence>
<comment type="caution">
    <text evidence="2">The sequence shown here is derived from an EMBL/GenBank/DDBJ whole genome shotgun (WGS) entry which is preliminary data.</text>
</comment>
<feature type="signal peptide" evidence="1">
    <location>
        <begin position="1"/>
        <end position="19"/>
    </location>
</feature>
<dbReference type="OrthoDB" id="541344at2"/>